<reference evidence="5" key="1">
    <citation type="journal article" date="2020" name="J Insects Food Feed">
        <title>The yellow mealworm (Tenebrio molitor) genome: a resource for the emerging insects as food and feed industry.</title>
        <authorList>
            <person name="Eriksson T."/>
            <person name="Andere A."/>
            <person name="Kelstrup H."/>
            <person name="Emery V."/>
            <person name="Picard C."/>
        </authorList>
    </citation>
    <scope>NUCLEOTIDE SEQUENCE</scope>
    <source>
        <strain evidence="5">Stoneville</strain>
        <tissue evidence="5">Whole head</tissue>
    </source>
</reference>
<name>A0A8J6L805_TENMO</name>
<evidence type="ECO:0008006" key="7">
    <source>
        <dbReference type="Google" id="ProtNLM"/>
    </source>
</evidence>
<proteinExistence type="inferred from homology"/>
<dbReference type="Proteomes" id="UP000719412">
    <property type="component" value="Unassembled WGS sequence"/>
</dbReference>
<dbReference type="GO" id="GO:0070319">
    <property type="term" value="C:Golgi to plasma membrane transport vesicle"/>
    <property type="evidence" value="ECO:0007669"/>
    <property type="project" value="TreeGrafter"/>
</dbReference>
<accession>A0A8J6L805</accession>
<sequence length="642" mass="72885">MKETAAVPSPSSKKSPIGKGLLMVPKTAGVLKHRRAGSTGTTGDESYTTDEEDNVEIDEPDLHVPTKLFNHDSSDFGSFSDIATITDKVMHRNSSDSSVYSDLGLEKLEKGEDQGDWARQVVGAKEQTFARLQDELRDAHQELKLKDEEVARLSRIRQDVEAELEDLTASLFQVNSDRTMRPTTRTGRSPPRDADSRKSPADFSIENVVKAVGKKMFIDGGRLRGSTRPENLRRNRSEISEFYTLTSRDFGSGAPPLTPIGKYLSVPFFQPQASTQVGQEFHLDAQLVESAEGFDSLVHAKNAYAVFFPQENRWSGKRVICDRSNKRYRVPVPPVRFPPQFRVNRFNSMANKRFPPLRKGLSRSLLELGAEIEKIPTDWRDTEAHNMVREANEKQAASEKALKESQMKVDVLTAEVAALKTLVLTSTPSRPNPHLHPQIDSRIKEENKKHRRSPSHFNLKYGRENSPPESPVKEVHHIPCEVESKEGLEVDPNVHKEFLAWRQKPCLDKDDPFVRRVYVEDIDQCLAFNNEDLSRKVRRAVETGTILIEAVGDRTKAMFPKKCALLEVPRLCFYRMNIGEADNWYSISQICRNRIIAVCDFLNYLKYIERGLVKSSAHDVYWEIVRLRKDMVLARLGLNLSS</sequence>
<dbReference type="GO" id="GO:0006887">
    <property type="term" value="P:exocytosis"/>
    <property type="evidence" value="ECO:0007669"/>
    <property type="project" value="TreeGrafter"/>
</dbReference>
<feature type="region of interest" description="Disordered" evidence="4">
    <location>
        <begin position="174"/>
        <end position="201"/>
    </location>
</feature>
<evidence type="ECO:0000256" key="2">
    <source>
        <dbReference type="ARBA" id="ARBA00025794"/>
    </source>
</evidence>
<dbReference type="InterPro" id="IPR040351">
    <property type="entry name" value="RAB3IL/RAB3IP/Sec2"/>
</dbReference>
<evidence type="ECO:0000256" key="1">
    <source>
        <dbReference type="ARBA" id="ARBA00023054"/>
    </source>
</evidence>
<dbReference type="Gene3D" id="1.20.5.4880">
    <property type="match status" value="2"/>
</dbReference>
<dbReference type="EMBL" id="JABDTM020028179">
    <property type="protein sequence ID" value="KAH0809378.1"/>
    <property type="molecule type" value="Genomic_DNA"/>
</dbReference>
<reference evidence="5" key="2">
    <citation type="submission" date="2021-08" db="EMBL/GenBank/DDBJ databases">
        <authorList>
            <person name="Eriksson T."/>
        </authorList>
    </citation>
    <scope>NUCLEOTIDE SEQUENCE</scope>
    <source>
        <strain evidence="5">Stoneville</strain>
        <tissue evidence="5">Whole head</tissue>
    </source>
</reference>
<dbReference type="PANTHER" id="PTHR14430">
    <property type="entry name" value="RABIN3-RELATED"/>
    <property type="match status" value="1"/>
</dbReference>
<evidence type="ECO:0000313" key="6">
    <source>
        <dbReference type="Proteomes" id="UP000719412"/>
    </source>
</evidence>
<feature type="coiled-coil region" evidence="3">
    <location>
        <begin position="122"/>
        <end position="170"/>
    </location>
</feature>
<dbReference type="Pfam" id="PF25555">
    <property type="entry name" value="RAB3A-like_C"/>
    <property type="match status" value="1"/>
</dbReference>
<dbReference type="AlphaFoldDB" id="A0A8J6L805"/>
<comment type="caution">
    <text evidence="5">The sequence shown here is derived from an EMBL/GenBank/DDBJ whole genome shotgun (WGS) entry which is preliminary data.</text>
</comment>
<feature type="compositionally biased region" description="Basic and acidic residues" evidence="4">
    <location>
        <begin position="190"/>
        <end position="200"/>
    </location>
</feature>
<dbReference type="SUPFAM" id="SSF144284">
    <property type="entry name" value="Sec2 N-terminal region"/>
    <property type="match status" value="2"/>
</dbReference>
<keyword evidence="6" id="KW-1185">Reference proteome</keyword>
<dbReference type="CDD" id="cd21044">
    <property type="entry name" value="Rab11BD_RAB3IP_like"/>
    <property type="match status" value="1"/>
</dbReference>
<dbReference type="GO" id="GO:0005085">
    <property type="term" value="F:guanyl-nucleotide exchange factor activity"/>
    <property type="evidence" value="ECO:0007669"/>
    <property type="project" value="InterPro"/>
</dbReference>
<evidence type="ECO:0000313" key="5">
    <source>
        <dbReference type="EMBL" id="KAH0809378.1"/>
    </source>
</evidence>
<organism evidence="5 6">
    <name type="scientific">Tenebrio molitor</name>
    <name type="common">Yellow mealworm beetle</name>
    <dbReference type="NCBI Taxonomy" id="7067"/>
    <lineage>
        <taxon>Eukaryota</taxon>
        <taxon>Metazoa</taxon>
        <taxon>Ecdysozoa</taxon>
        <taxon>Arthropoda</taxon>
        <taxon>Hexapoda</taxon>
        <taxon>Insecta</taxon>
        <taxon>Pterygota</taxon>
        <taxon>Neoptera</taxon>
        <taxon>Endopterygota</taxon>
        <taxon>Coleoptera</taxon>
        <taxon>Polyphaga</taxon>
        <taxon>Cucujiformia</taxon>
        <taxon>Tenebrionidae</taxon>
        <taxon>Tenebrio</taxon>
    </lineage>
</organism>
<comment type="similarity">
    <text evidence="2">Belongs to the SEC2 family.</text>
</comment>
<feature type="compositionally biased region" description="Basic and acidic residues" evidence="4">
    <location>
        <begin position="437"/>
        <end position="448"/>
    </location>
</feature>
<evidence type="ECO:0000256" key="4">
    <source>
        <dbReference type="SAM" id="MobiDB-lite"/>
    </source>
</evidence>
<feature type="region of interest" description="Disordered" evidence="4">
    <location>
        <begin position="427"/>
        <end position="473"/>
    </location>
</feature>
<dbReference type="PANTHER" id="PTHR14430:SF0">
    <property type="entry name" value="SEC2P DOMAIN-CONTAINING PROTEIN"/>
    <property type="match status" value="1"/>
</dbReference>
<evidence type="ECO:0000256" key="3">
    <source>
        <dbReference type="SAM" id="Coils"/>
    </source>
</evidence>
<protein>
    <recommendedName>
        <fullName evidence="7">Guanine nucleotide exchange factor for Rab-3A</fullName>
    </recommendedName>
</protein>
<feature type="region of interest" description="Disordered" evidence="4">
    <location>
        <begin position="1"/>
        <end position="55"/>
    </location>
</feature>
<gene>
    <name evidence="5" type="ORF">GEV33_013415</name>
</gene>
<keyword evidence="1 3" id="KW-0175">Coiled coil</keyword>